<evidence type="ECO:0000256" key="4">
    <source>
        <dbReference type="ARBA" id="ARBA00013061"/>
    </source>
</evidence>
<evidence type="ECO:0000313" key="13">
    <source>
        <dbReference type="EMBL" id="PIR97362.1"/>
    </source>
</evidence>
<dbReference type="InterPro" id="IPR036043">
    <property type="entry name" value="Phosphoglycerate_kinase_sf"/>
</dbReference>
<proteinExistence type="inferred from homology"/>
<evidence type="ECO:0000313" key="14">
    <source>
        <dbReference type="Proteomes" id="UP000230557"/>
    </source>
</evidence>
<dbReference type="GO" id="GO:0006094">
    <property type="term" value="P:gluconeogenesis"/>
    <property type="evidence" value="ECO:0007669"/>
    <property type="project" value="TreeGrafter"/>
</dbReference>
<evidence type="ECO:0000256" key="3">
    <source>
        <dbReference type="ARBA" id="ARBA00008982"/>
    </source>
</evidence>
<keyword evidence="8 10" id="KW-0067">ATP-binding</keyword>
<evidence type="ECO:0000256" key="8">
    <source>
        <dbReference type="ARBA" id="ARBA00022840"/>
    </source>
</evidence>
<evidence type="ECO:0000256" key="6">
    <source>
        <dbReference type="ARBA" id="ARBA00022741"/>
    </source>
</evidence>
<dbReference type="FunFam" id="3.40.50.1260:FF:000031">
    <property type="entry name" value="Phosphoglycerate kinase 1"/>
    <property type="match status" value="1"/>
</dbReference>
<protein>
    <recommendedName>
        <fullName evidence="4 10">Phosphoglycerate kinase</fullName>
        <ecNumber evidence="4 10">2.7.2.3</ecNumber>
    </recommendedName>
</protein>
<keyword evidence="9 10" id="KW-0324">Glycolysis</keyword>
<evidence type="ECO:0000256" key="10">
    <source>
        <dbReference type="HAMAP-Rule" id="MF_00145"/>
    </source>
</evidence>
<dbReference type="PRINTS" id="PR00477">
    <property type="entry name" value="PHGLYCKINASE"/>
</dbReference>
<sequence length="414" mass="46181">MNLPSLKSADVKNKTVMVRADLDVPVKKNEMGEKRVSDTFRLEKMLSTVKWLMDKDAKIILIGHLKRPQSWDKKYSLQPVAKKISDLLGLKFIVIDEESKKLPHYPLPHVFFFKQDFRKIKHLLSELNPKDIAILENIRFYPEEEKTSEKFAEELSSIAEIYVNESFATDYHDNQVSIVKIPEHLPSFAGLLLEKEIKVLTKVLERPKKPYVLMIGGIKLSEKFEGLKGILDRCDYALLGGGIATLFFASRGYEVGTSVMEKSKVTDAKEFLRNYKEKIILPDDLVVASSPVAHESITVVSPDNVNPEQMILDVGPETIGKYSEYIKSAKTLLWSGPMGLFENPHFAHGTKALGRLFASRSSGAAYGVAGGGDTLDAIKMINVGEYIDHLSVGGSAMLQFLAGKPLPGIEALKK</sequence>
<evidence type="ECO:0000256" key="2">
    <source>
        <dbReference type="ARBA" id="ARBA00004838"/>
    </source>
</evidence>
<evidence type="ECO:0000256" key="7">
    <source>
        <dbReference type="ARBA" id="ARBA00022777"/>
    </source>
</evidence>
<dbReference type="GO" id="GO:0005524">
    <property type="term" value="F:ATP binding"/>
    <property type="evidence" value="ECO:0007669"/>
    <property type="project" value="UniProtKB-KW"/>
</dbReference>
<dbReference type="GO" id="GO:0004618">
    <property type="term" value="F:phosphoglycerate kinase activity"/>
    <property type="evidence" value="ECO:0007669"/>
    <property type="project" value="UniProtKB-UniRule"/>
</dbReference>
<dbReference type="SUPFAM" id="SSF53748">
    <property type="entry name" value="Phosphoglycerate kinase"/>
    <property type="match status" value="1"/>
</dbReference>
<keyword evidence="5 10" id="KW-0808">Transferase</keyword>
<feature type="binding site" evidence="10">
    <location>
        <begin position="64"/>
        <end position="67"/>
    </location>
    <ligand>
        <name>substrate</name>
    </ligand>
</feature>
<dbReference type="HAMAP" id="MF_00145">
    <property type="entry name" value="Phosphoglyc_kinase"/>
    <property type="match status" value="1"/>
</dbReference>
<dbReference type="EMBL" id="PFAJ01000023">
    <property type="protein sequence ID" value="PIR97362.1"/>
    <property type="molecule type" value="Genomic_DNA"/>
</dbReference>
<comment type="similarity">
    <text evidence="3 10 12">Belongs to the phosphoglycerate kinase family.</text>
</comment>
<dbReference type="InterPro" id="IPR001576">
    <property type="entry name" value="Phosphoglycerate_kinase"/>
</dbReference>
<comment type="pathway">
    <text evidence="2 10">Carbohydrate degradation; glycolysis; pyruvate from D-glyceraldehyde 3-phosphate: step 2/5.</text>
</comment>
<dbReference type="PIRSF" id="PIRSF000724">
    <property type="entry name" value="Pgk"/>
    <property type="match status" value="1"/>
</dbReference>
<evidence type="ECO:0000256" key="9">
    <source>
        <dbReference type="ARBA" id="ARBA00023152"/>
    </source>
</evidence>
<feature type="binding site" evidence="10 11">
    <location>
        <position position="223"/>
    </location>
    <ligand>
        <name>ATP</name>
        <dbReference type="ChEBI" id="CHEBI:30616"/>
    </ligand>
</feature>
<keyword evidence="10" id="KW-0963">Cytoplasm</keyword>
<keyword evidence="6 10" id="KW-0547">Nucleotide-binding</keyword>
<comment type="subunit">
    <text evidence="10">Monomer.</text>
</comment>
<dbReference type="Gene3D" id="3.40.50.1260">
    <property type="entry name" value="Phosphoglycerate kinase, N-terminal domain"/>
    <property type="match status" value="2"/>
</dbReference>
<comment type="subcellular location">
    <subcellularLocation>
        <location evidence="10">Cytoplasm</location>
    </subcellularLocation>
</comment>
<gene>
    <name evidence="10 13" type="primary">pgk</name>
    <name evidence="13" type="ORF">COT91_01725</name>
</gene>
<evidence type="ECO:0000256" key="12">
    <source>
        <dbReference type="RuleBase" id="RU000532"/>
    </source>
</evidence>
<dbReference type="GO" id="GO:0043531">
    <property type="term" value="F:ADP binding"/>
    <property type="evidence" value="ECO:0007669"/>
    <property type="project" value="TreeGrafter"/>
</dbReference>
<dbReference type="AlphaFoldDB" id="A0A2H0VE30"/>
<name>A0A2H0VE30_9BACT</name>
<feature type="binding site" evidence="10 11">
    <location>
        <begin position="371"/>
        <end position="374"/>
    </location>
    <ligand>
        <name>ATP</name>
        <dbReference type="ChEBI" id="CHEBI:30616"/>
    </ligand>
</feature>
<evidence type="ECO:0000256" key="1">
    <source>
        <dbReference type="ARBA" id="ARBA00000642"/>
    </source>
</evidence>
<dbReference type="PANTHER" id="PTHR11406">
    <property type="entry name" value="PHOSPHOGLYCERATE KINASE"/>
    <property type="match status" value="1"/>
</dbReference>
<dbReference type="Proteomes" id="UP000230557">
    <property type="component" value="Unassembled WGS sequence"/>
</dbReference>
<dbReference type="GO" id="GO:0005829">
    <property type="term" value="C:cytosol"/>
    <property type="evidence" value="ECO:0007669"/>
    <property type="project" value="TreeGrafter"/>
</dbReference>
<comment type="caution">
    <text evidence="13">The sequence shown here is derived from an EMBL/GenBank/DDBJ whole genome shotgun (WGS) entry which is preliminary data.</text>
</comment>
<dbReference type="InterPro" id="IPR015824">
    <property type="entry name" value="Phosphoglycerate_kinase_N"/>
</dbReference>
<evidence type="ECO:0000256" key="11">
    <source>
        <dbReference type="PIRSR" id="PIRSR000724-2"/>
    </source>
</evidence>
<accession>A0A2H0VE30</accession>
<dbReference type="PANTHER" id="PTHR11406:SF23">
    <property type="entry name" value="PHOSPHOGLYCERATE KINASE 1, CHLOROPLASTIC-RELATED"/>
    <property type="match status" value="1"/>
</dbReference>
<dbReference type="GO" id="GO:0006096">
    <property type="term" value="P:glycolytic process"/>
    <property type="evidence" value="ECO:0007669"/>
    <property type="project" value="UniProtKB-UniRule"/>
</dbReference>
<feature type="binding site" evidence="10 11">
    <location>
        <position position="342"/>
    </location>
    <ligand>
        <name>ATP</name>
        <dbReference type="ChEBI" id="CHEBI:30616"/>
    </ligand>
</feature>
<evidence type="ECO:0000256" key="5">
    <source>
        <dbReference type="ARBA" id="ARBA00022679"/>
    </source>
</evidence>
<dbReference type="Pfam" id="PF00162">
    <property type="entry name" value="PGK"/>
    <property type="match status" value="1"/>
</dbReference>
<organism evidence="13 14">
    <name type="scientific">Candidatus Doudnabacteria bacterium CG10_big_fil_rev_8_21_14_0_10_41_10</name>
    <dbReference type="NCBI Taxonomy" id="1974551"/>
    <lineage>
        <taxon>Bacteria</taxon>
        <taxon>Candidatus Doudnaibacteriota</taxon>
    </lineage>
</organism>
<comment type="caution">
    <text evidence="10">Lacks conserved residue(s) required for the propagation of feature annotation.</text>
</comment>
<reference evidence="14" key="1">
    <citation type="submission" date="2017-09" db="EMBL/GenBank/DDBJ databases">
        <title>Depth-based differentiation of microbial function through sediment-hosted aquifers and enrichment of novel symbionts in the deep terrestrial subsurface.</title>
        <authorList>
            <person name="Probst A.J."/>
            <person name="Ladd B."/>
            <person name="Jarett J.K."/>
            <person name="Geller-Mcgrath D.E."/>
            <person name="Sieber C.M.K."/>
            <person name="Emerson J.B."/>
            <person name="Anantharaman K."/>
            <person name="Thomas B.C."/>
            <person name="Malmstrom R."/>
            <person name="Stieglmeier M."/>
            <person name="Klingl A."/>
            <person name="Woyke T."/>
            <person name="Ryan C.M."/>
            <person name="Banfield J.F."/>
        </authorList>
    </citation>
    <scope>NUCLEOTIDE SEQUENCE [LARGE SCALE GENOMIC DNA]</scope>
</reference>
<comment type="catalytic activity">
    <reaction evidence="1 10 12">
        <text>(2R)-3-phosphoglycerate + ATP = (2R)-3-phospho-glyceroyl phosphate + ADP</text>
        <dbReference type="Rhea" id="RHEA:14801"/>
        <dbReference type="ChEBI" id="CHEBI:30616"/>
        <dbReference type="ChEBI" id="CHEBI:57604"/>
        <dbReference type="ChEBI" id="CHEBI:58272"/>
        <dbReference type="ChEBI" id="CHEBI:456216"/>
        <dbReference type="EC" id="2.7.2.3"/>
    </reaction>
</comment>
<feature type="binding site" evidence="10">
    <location>
        <position position="139"/>
    </location>
    <ligand>
        <name>substrate</name>
    </ligand>
</feature>
<feature type="binding site" evidence="10">
    <location>
        <position position="41"/>
    </location>
    <ligand>
        <name>substrate</name>
    </ligand>
</feature>
<keyword evidence="7 10" id="KW-0418">Kinase</keyword>
<dbReference type="EC" id="2.7.2.3" evidence="4 10"/>
<dbReference type="UniPathway" id="UPA00109">
    <property type="reaction ID" value="UER00185"/>
</dbReference>